<keyword evidence="4" id="KW-0819">tRNA processing</keyword>
<keyword evidence="7" id="KW-0460">Magnesium</keyword>
<dbReference type="SUPFAM" id="SSF81891">
    <property type="entry name" value="Poly A polymerase C-terminal region-like"/>
    <property type="match status" value="1"/>
</dbReference>
<evidence type="ECO:0000256" key="1">
    <source>
        <dbReference type="ARBA" id="ARBA00001946"/>
    </source>
</evidence>
<dbReference type="InterPro" id="IPR050264">
    <property type="entry name" value="Bact_CCA-adding_enz_type3_sf"/>
</dbReference>
<evidence type="ECO:0000256" key="4">
    <source>
        <dbReference type="ARBA" id="ARBA00022694"/>
    </source>
</evidence>
<comment type="caution">
    <text evidence="10">The sequence shown here is derived from an EMBL/GenBank/DDBJ whole genome shotgun (WGS) entry which is preliminary data.</text>
</comment>
<evidence type="ECO:0000256" key="6">
    <source>
        <dbReference type="ARBA" id="ARBA00022723"/>
    </source>
</evidence>
<keyword evidence="11" id="KW-1185">Reference proteome</keyword>
<dbReference type="EMBL" id="JBGFUD010000306">
    <property type="protein sequence ID" value="MFH4974233.1"/>
    <property type="molecule type" value="Genomic_DNA"/>
</dbReference>
<dbReference type="Gene3D" id="1.10.3090.10">
    <property type="entry name" value="cca-adding enzyme, domain 2"/>
    <property type="match status" value="1"/>
</dbReference>
<accession>A0ABD6EBR7</accession>
<dbReference type="GO" id="GO:0016779">
    <property type="term" value="F:nucleotidyltransferase activity"/>
    <property type="evidence" value="ECO:0007669"/>
    <property type="project" value="UniProtKB-KW"/>
</dbReference>
<proteinExistence type="inferred from homology"/>
<comment type="cofactor">
    <cofactor evidence="1">
        <name>Mg(2+)</name>
        <dbReference type="ChEBI" id="CHEBI:18420"/>
    </cofactor>
</comment>
<dbReference type="InterPro" id="IPR002646">
    <property type="entry name" value="PolA_pol_head_dom"/>
</dbReference>
<dbReference type="GO" id="GO:0046872">
    <property type="term" value="F:metal ion binding"/>
    <property type="evidence" value="ECO:0007669"/>
    <property type="project" value="UniProtKB-KW"/>
</dbReference>
<evidence type="ECO:0000256" key="5">
    <source>
        <dbReference type="ARBA" id="ARBA00022695"/>
    </source>
</evidence>
<dbReference type="Proteomes" id="UP001608902">
    <property type="component" value="Unassembled WGS sequence"/>
</dbReference>
<evidence type="ECO:0000256" key="8">
    <source>
        <dbReference type="RuleBase" id="RU003953"/>
    </source>
</evidence>
<evidence type="ECO:0000313" key="10">
    <source>
        <dbReference type="EMBL" id="MFH4974233.1"/>
    </source>
</evidence>
<name>A0ABD6EBR7_9BILA</name>
<evidence type="ECO:0000256" key="3">
    <source>
        <dbReference type="ARBA" id="ARBA00022679"/>
    </source>
</evidence>
<evidence type="ECO:0000259" key="9">
    <source>
        <dbReference type="Pfam" id="PF01743"/>
    </source>
</evidence>
<evidence type="ECO:0000256" key="7">
    <source>
        <dbReference type="ARBA" id="ARBA00022842"/>
    </source>
</evidence>
<comment type="similarity">
    <text evidence="2 8">Belongs to the tRNA nucleotidyltransferase/poly(A) polymerase family.</text>
</comment>
<dbReference type="Gene3D" id="3.30.460.10">
    <property type="entry name" value="Beta Polymerase, domain 2"/>
    <property type="match status" value="1"/>
</dbReference>
<reference evidence="10 11" key="1">
    <citation type="submission" date="2024-08" db="EMBL/GenBank/DDBJ databases">
        <title>Gnathostoma spinigerum genome.</title>
        <authorList>
            <person name="Gonzalez-Bertolin B."/>
            <person name="Monzon S."/>
            <person name="Zaballos A."/>
            <person name="Jimenez P."/>
            <person name="Dekumyoy P."/>
            <person name="Varona S."/>
            <person name="Cuesta I."/>
            <person name="Sumanam S."/>
            <person name="Adisakwattana P."/>
            <person name="Gasser R.B."/>
            <person name="Hernandez-Gonzalez A."/>
            <person name="Young N.D."/>
            <person name="Perteguer M.J."/>
        </authorList>
    </citation>
    <scope>NUCLEOTIDE SEQUENCE [LARGE SCALE GENOMIC DNA]</scope>
    <source>
        <strain evidence="10">AL3</strain>
        <tissue evidence="10">Liver</tissue>
    </source>
</reference>
<keyword evidence="6" id="KW-0479">Metal-binding</keyword>
<sequence>MLRLLFDVCKVSSHRLHIGRYFLKKIRISQMTEKIEPKTMRIDSPQFRAIFTPELMKLNEIFKKNNYELRMAGGCVRDLLMGLHPNDIDFASDATPAQMKEMFSREEIRMLNKNGEEHGTITCRIDNKENFEITTLRIDVVCDGRRAEVKFTKNWQLDANRRDLTINSLFLGLDGTVIDYFDGISDIERRKIRFVGNASQRIQEDYLRILRYFRFFGRIAPAADTHDIPTINAIKEHKDGLKNVSGERIWSELKRICVGRFGGDVITTMLETCQLNEVLALPLNADVSKYRAIFDHNLNSSIQPMTLLSSLFLDEGDLAVFHKRCKISNVEKSVSELIIQKREEAVKNSGNMKYWHGLILDEERTASCDKTQKTGRERVLELARYIKMPLERIEELALWKMPVFPIGGRDIMESGIERGPKIKAILDHLFSLWKESECSLTKEDLIPHIYDDGITFETKLRRNRSKKRKHSGSPQ</sequence>
<dbReference type="GO" id="GO:0001680">
    <property type="term" value="P:tRNA 3'-terminal CCA addition"/>
    <property type="evidence" value="ECO:0007669"/>
    <property type="project" value="UniProtKB-ARBA"/>
</dbReference>
<dbReference type="GO" id="GO:0003723">
    <property type="term" value="F:RNA binding"/>
    <property type="evidence" value="ECO:0007669"/>
    <property type="project" value="UniProtKB-KW"/>
</dbReference>
<dbReference type="InterPro" id="IPR043519">
    <property type="entry name" value="NT_sf"/>
</dbReference>
<dbReference type="CDD" id="cd05398">
    <property type="entry name" value="NT_ClassII-CCAase"/>
    <property type="match status" value="1"/>
</dbReference>
<keyword evidence="5" id="KW-0548">Nucleotidyltransferase</keyword>
<evidence type="ECO:0000313" key="11">
    <source>
        <dbReference type="Proteomes" id="UP001608902"/>
    </source>
</evidence>
<dbReference type="AlphaFoldDB" id="A0ABD6EBR7"/>
<dbReference type="SUPFAM" id="SSF81301">
    <property type="entry name" value="Nucleotidyltransferase"/>
    <property type="match status" value="1"/>
</dbReference>
<keyword evidence="8" id="KW-0694">RNA-binding</keyword>
<keyword evidence="3 8" id="KW-0808">Transferase</keyword>
<dbReference type="PANTHER" id="PTHR46173">
    <property type="entry name" value="CCA TRNA NUCLEOTIDYLTRANSFERASE 1, MITOCHONDRIAL"/>
    <property type="match status" value="1"/>
</dbReference>
<organism evidence="10 11">
    <name type="scientific">Gnathostoma spinigerum</name>
    <dbReference type="NCBI Taxonomy" id="75299"/>
    <lineage>
        <taxon>Eukaryota</taxon>
        <taxon>Metazoa</taxon>
        <taxon>Ecdysozoa</taxon>
        <taxon>Nematoda</taxon>
        <taxon>Chromadorea</taxon>
        <taxon>Rhabditida</taxon>
        <taxon>Spirurina</taxon>
        <taxon>Gnathostomatomorpha</taxon>
        <taxon>Gnathostomatoidea</taxon>
        <taxon>Gnathostomatidae</taxon>
        <taxon>Gnathostoma</taxon>
    </lineage>
</organism>
<feature type="domain" description="Poly A polymerase head" evidence="9">
    <location>
        <begin position="69"/>
        <end position="193"/>
    </location>
</feature>
<dbReference type="PANTHER" id="PTHR46173:SF1">
    <property type="entry name" value="CCA TRNA NUCLEOTIDYLTRANSFERASE 1, MITOCHONDRIAL"/>
    <property type="match status" value="1"/>
</dbReference>
<protein>
    <recommendedName>
        <fullName evidence="9">Poly A polymerase head domain-containing protein</fullName>
    </recommendedName>
</protein>
<gene>
    <name evidence="10" type="ORF">AB6A40_000942</name>
</gene>
<dbReference type="Pfam" id="PF01743">
    <property type="entry name" value="PolyA_pol"/>
    <property type="match status" value="1"/>
</dbReference>
<evidence type="ECO:0000256" key="2">
    <source>
        <dbReference type="ARBA" id="ARBA00007265"/>
    </source>
</evidence>